<evidence type="ECO:0000313" key="2">
    <source>
        <dbReference type="EMBL" id="QCI28684.1"/>
    </source>
</evidence>
<reference evidence="3 4" key="2">
    <citation type="submission" date="2018-11" db="EMBL/GenBank/DDBJ databases">
        <title>Genomic Encyclopedia of Type Strains, Phase IV (KMG-IV): sequencing the most valuable type-strain genomes for metagenomic binning, comparative biology and taxonomic classification.</title>
        <authorList>
            <person name="Goeker M."/>
        </authorList>
    </citation>
    <scope>NUCLEOTIDE SEQUENCE [LARGE SCALE GENOMIC DNA]</scope>
    <source>
        <strain evidence="3 4">DSM 27783</strain>
    </source>
</reference>
<gene>
    <name evidence="2" type="ORF">C6V80_06795</name>
    <name evidence="3" type="ORF">EDC58_0064</name>
</gene>
<sequence>MRGENFIYFATVSGFFIGLIFSVLKDFGVEELLLYTFLITLIFYLVALASVAFYVKYIDIKQIEYLNKKEIDSVLDVQIKELEKKEDSILNNYEFIKKVEEEELEIIRKNKS</sequence>
<dbReference type="Proteomes" id="UP000272781">
    <property type="component" value="Unassembled WGS sequence"/>
</dbReference>
<dbReference type="Proteomes" id="UP000298805">
    <property type="component" value="Chromosome"/>
</dbReference>
<evidence type="ECO:0008006" key="6">
    <source>
        <dbReference type="Google" id="ProtNLM"/>
    </source>
</evidence>
<organism evidence="3 4">
    <name type="scientific">Caminibacter pacificus</name>
    <dbReference type="NCBI Taxonomy" id="1424653"/>
    <lineage>
        <taxon>Bacteria</taxon>
        <taxon>Pseudomonadati</taxon>
        <taxon>Campylobacterota</taxon>
        <taxon>Epsilonproteobacteria</taxon>
        <taxon>Nautiliales</taxon>
        <taxon>Nautiliaceae</taxon>
        <taxon>Caminibacter</taxon>
    </lineage>
</organism>
<evidence type="ECO:0000313" key="3">
    <source>
        <dbReference type="EMBL" id="ROR40585.1"/>
    </source>
</evidence>
<keyword evidence="1" id="KW-0812">Transmembrane</keyword>
<dbReference type="EMBL" id="CP027432">
    <property type="protein sequence ID" value="QCI28684.1"/>
    <property type="molecule type" value="Genomic_DNA"/>
</dbReference>
<keyword evidence="1" id="KW-1133">Transmembrane helix</keyword>
<evidence type="ECO:0000313" key="4">
    <source>
        <dbReference type="Proteomes" id="UP000272781"/>
    </source>
</evidence>
<name>A0AAJ4RDL6_9BACT</name>
<accession>A0AAJ4RDL6</accession>
<feature type="transmembrane region" description="Helical" evidence="1">
    <location>
        <begin position="6"/>
        <end position="25"/>
    </location>
</feature>
<reference evidence="5" key="1">
    <citation type="submission" date="2018-03" db="EMBL/GenBank/DDBJ databases">
        <title>A comparative analysis of the Nautiliaceae.</title>
        <authorList>
            <person name="Grosche A."/>
            <person name="Smedile F."/>
            <person name="Vetriani C."/>
        </authorList>
    </citation>
    <scope>NUCLEOTIDE SEQUENCE [LARGE SCALE GENOMIC DNA]</scope>
    <source>
        <strain evidence="5">TB6</strain>
    </source>
</reference>
<feature type="transmembrane region" description="Helical" evidence="1">
    <location>
        <begin position="32"/>
        <end position="55"/>
    </location>
</feature>
<dbReference type="EMBL" id="RJVK01000001">
    <property type="protein sequence ID" value="ROR40585.1"/>
    <property type="molecule type" value="Genomic_DNA"/>
</dbReference>
<dbReference type="RefSeq" id="WP_123351502.1">
    <property type="nucleotide sequence ID" value="NZ_CP027432.2"/>
</dbReference>
<keyword evidence="1" id="KW-0472">Membrane</keyword>
<protein>
    <recommendedName>
        <fullName evidence="6">Motility integral membrane protein</fullName>
    </recommendedName>
</protein>
<evidence type="ECO:0000313" key="5">
    <source>
        <dbReference type="Proteomes" id="UP000298805"/>
    </source>
</evidence>
<dbReference type="AlphaFoldDB" id="A0AAJ4RDL6"/>
<keyword evidence="5" id="KW-1185">Reference proteome</keyword>
<reference evidence="2" key="3">
    <citation type="submission" date="2019-06" db="EMBL/GenBank/DDBJ databases">
        <title>A comparative analysis of the Nautiliaceae.</title>
        <authorList>
            <person name="Grosche A."/>
            <person name="Smedile F."/>
            <person name="Vetriani C."/>
        </authorList>
    </citation>
    <scope>NUCLEOTIDE SEQUENCE</scope>
    <source>
        <strain evidence="2">TB6</strain>
    </source>
</reference>
<proteinExistence type="predicted"/>
<evidence type="ECO:0000256" key="1">
    <source>
        <dbReference type="SAM" id="Phobius"/>
    </source>
</evidence>